<dbReference type="Proteomes" id="UP000288805">
    <property type="component" value="Unassembled WGS sequence"/>
</dbReference>
<reference evidence="2 3" key="1">
    <citation type="journal article" date="2018" name="PLoS Genet.">
        <title>Population sequencing reveals clonal diversity and ancestral inbreeding in the grapevine cultivar Chardonnay.</title>
        <authorList>
            <person name="Roach M.J."/>
            <person name="Johnson D.L."/>
            <person name="Bohlmann J."/>
            <person name="van Vuuren H.J."/>
            <person name="Jones S.J."/>
            <person name="Pretorius I.S."/>
            <person name="Schmidt S.A."/>
            <person name="Borneman A.R."/>
        </authorList>
    </citation>
    <scope>NUCLEOTIDE SEQUENCE [LARGE SCALE GENOMIC DNA]</scope>
    <source>
        <strain evidence="3">cv. Chardonnay</strain>
        <tissue evidence="2">Leaf</tissue>
    </source>
</reference>
<feature type="region of interest" description="Disordered" evidence="1">
    <location>
        <begin position="1"/>
        <end position="24"/>
    </location>
</feature>
<dbReference type="EMBL" id="QGNW01000260">
    <property type="protein sequence ID" value="RVW80811.1"/>
    <property type="molecule type" value="Genomic_DNA"/>
</dbReference>
<organism evidence="2 3">
    <name type="scientific">Vitis vinifera</name>
    <name type="common">Grape</name>
    <dbReference type="NCBI Taxonomy" id="29760"/>
    <lineage>
        <taxon>Eukaryota</taxon>
        <taxon>Viridiplantae</taxon>
        <taxon>Streptophyta</taxon>
        <taxon>Embryophyta</taxon>
        <taxon>Tracheophyta</taxon>
        <taxon>Spermatophyta</taxon>
        <taxon>Magnoliopsida</taxon>
        <taxon>eudicotyledons</taxon>
        <taxon>Gunneridae</taxon>
        <taxon>Pentapetalae</taxon>
        <taxon>rosids</taxon>
        <taxon>Vitales</taxon>
        <taxon>Vitaceae</taxon>
        <taxon>Viteae</taxon>
        <taxon>Vitis</taxon>
    </lineage>
</organism>
<dbReference type="PANTHER" id="PTHR33116:SF78">
    <property type="entry name" value="OS12G0587133 PROTEIN"/>
    <property type="match status" value="1"/>
</dbReference>
<comment type="caution">
    <text evidence="2">The sequence shown here is derived from an EMBL/GenBank/DDBJ whole genome shotgun (WGS) entry which is preliminary data.</text>
</comment>
<gene>
    <name evidence="2" type="ORF">CK203_047852</name>
</gene>
<dbReference type="PANTHER" id="PTHR33116">
    <property type="entry name" value="REVERSE TRANSCRIPTASE ZINC-BINDING DOMAIN-CONTAINING PROTEIN-RELATED-RELATED"/>
    <property type="match status" value="1"/>
</dbReference>
<accession>A0A438H906</accession>
<sequence>MRLHLTKEGKERGRVGRREEGRQRARERVANQLSKLKLSLECGMVKGVRLEKEEELKEGIGFYFKSMFEETQVRRPMVDLGLFGNLDSLDNEALEGSFSKEEVFEELHLQNVVFQSLKATFLVLIPKKREASDVQHAFVGGRQIIDAALVANEAIDSRKRSSTTGLKCKLDIEKAYEHINWKFLQSVLEKMGFGPKWQRWIFFCISTMRMTVLVNGTPTDFFSKYRGLRGTVDVDKAVAFFGCKVGKLPTTYLGLHLGAPHKSSRVRDVIEKRFKRKLAAWKKQYLFKGGRLILIKIAAHKSTLVADLWGRQEDGGSCWKVQEREDSLVWKNDGRGKFNDKSYYRCSLCKVNEESVDHILIPCGKTRELWTLLLSSFELVWVFLASMRNLILEWKVKGLGKKRRVVWRLAPICLF</sequence>
<proteinExistence type="predicted"/>
<evidence type="ECO:0000313" key="3">
    <source>
        <dbReference type="Proteomes" id="UP000288805"/>
    </source>
</evidence>
<dbReference type="AlphaFoldDB" id="A0A438H906"/>
<evidence type="ECO:0000313" key="2">
    <source>
        <dbReference type="EMBL" id="RVW80811.1"/>
    </source>
</evidence>
<protein>
    <submittedName>
        <fullName evidence="2">Uncharacterized protein</fullName>
    </submittedName>
</protein>
<name>A0A438H906_VITVI</name>
<evidence type="ECO:0000256" key="1">
    <source>
        <dbReference type="SAM" id="MobiDB-lite"/>
    </source>
</evidence>